<dbReference type="OrthoDB" id="2418081at2759"/>
<evidence type="ECO:0000313" key="5">
    <source>
        <dbReference type="Proteomes" id="UP000886885"/>
    </source>
</evidence>
<reference evidence="4" key="1">
    <citation type="journal article" date="2020" name="bioRxiv">
        <title>Hybrid origin of Populus tomentosa Carr. identified through genome sequencing and phylogenomic analysis.</title>
        <authorList>
            <person name="An X."/>
            <person name="Gao K."/>
            <person name="Chen Z."/>
            <person name="Li J."/>
            <person name="Yang X."/>
            <person name="Yang X."/>
            <person name="Zhou J."/>
            <person name="Guo T."/>
            <person name="Zhao T."/>
            <person name="Huang S."/>
            <person name="Miao D."/>
            <person name="Khan W.U."/>
            <person name="Rao P."/>
            <person name="Ye M."/>
            <person name="Lei B."/>
            <person name="Liao W."/>
            <person name="Wang J."/>
            <person name="Ji L."/>
            <person name="Li Y."/>
            <person name="Guo B."/>
            <person name="Mustafa N.S."/>
            <person name="Li S."/>
            <person name="Yun Q."/>
            <person name="Keller S.R."/>
            <person name="Mao J."/>
            <person name="Zhang R."/>
            <person name="Strauss S.H."/>
        </authorList>
    </citation>
    <scope>NUCLEOTIDE SEQUENCE</scope>
    <source>
        <strain evidence="4">GM15</strain>
        <tissue evidence="4">Leaf</tissue>
    </source>
</reference>
<dbReference type="Gene3D" id="3.40.50.1820">
    <property type="entry name" value="alpha/beta hydrolase"/>
    <property type="match status" value="1"/>
</dbReference>
<dbReference type="PANTHER" id="PTHR10655:SF17">
    <property type="entry name" value="LYSOPHOSPHOLIPASE-LIKE PROTEIN 1"/>
    <property type="match status" value="1"/>
</dbReference>
<dbReference type="GO" id="GO:0008474">
    <property type="term" value="F:palmitoyl-(protein) hydrolase activity"/>
    <property type="evidence" value="ECO:0007669"/>
    <property type="project" value="TreeGrafter"/>
</dbReference>
<dbReference type="GO" id="GO:0005737">
    <property type="term" value="C:cytoplasm"/>
    <property type="evidence" value="ECO:0007669"/>
    <property type="project" value="TreeGrafter"/>
</dbReference>
<organism evidence="4 5">
    <name type="scientific">Populus tomentosa</name>
    <name type="common">Chinese white poplar</name>
    <dbReference type="NCBI Taxonomy" id="118781"/>
    <lineage>
        <taxon>Eukaryota</taxon>
        <taxon>Viridiplantae</taxon>
        <taxon>Streptophyta</taxon>
        <taxon>Embryophyta</taxon>
        <taxon>Tracheophyta</taxon>
        <taxon>Spermatophyta</taxon>
        <taxon>Magnoliopsida</taxon>
        <taxon>eudicotyledons</taxon>
        <taxon>Gunneridae</taxon>
        <taxon>Pentapetalae</taxon>
        <taxon>rosids</taxon>
        <taxon>fabids</taxon>
        <taxon>Malpighiales</taxon>
        <taxon>Salicaceae</taxon>
        <taxon>Saliceae</taxon>
        <taxon>Populus</taxon>
    </lineage>
</organism>
<dbReference type="EMBL" id="JAAWWB010000806">
    <property type="protein sequence ID" value="KAG6736529.1"/>
    <property type="molecule type" value="Genomic_DNA"/>
</dbReference>
<accession>A0A8X7XR98</accession>
<protein>
    <recommendedName>
        <fullName evidence="3">Phospholipase/carboxylesterase/thioesterase domain-containing protein</fullName>
    </recommendedName>
</protein>
<dbReference type="GO" id="GO:0052689">
    <property type="term" value="F:carboxylic ester hydrolase activity"/>
    <property type="evidence" value="ECO:0007669"/>
    <property type="project" value="TreeGrafter"/>
</dbReference>
<dbReference type="PANTHER" id="PTHR10655">
    <property type="entry name" value="LYSOPHOSPHOLIPASE-RELATED"/>
    <property type="match status" value="1"/>
</dbReference>
<sequence>MGLAGDGSKKMRLGITMRKMKPFRLQLSLCKLYGLVAAAANHGPEIVGNSSETCLYLRVHFMEQGEPVLVPIFSCQHGAEHALHQNSHGISKYQKALLYEAVKFGSPWKTKDNAPASADTDNNKKANSNFFMDPPLEHCYILHSRFFSSPKTHISSSSSCQTMAASRSFVLWLHGLVTRALPIPWLVLVDGAKMPSWFDIHEIPMTADSPKDESRSLKAVRNVHAIMDKEIAAGTNPENVFVCGFSQGGLFTDTTLKNDHGFFGGLSVSNVLQVP</sequence>
<dbReference type="InterPro" id="IPR029058">
    <property type="entry name" value="AB_hydrolase_fold"/>
</dbReference>
<gene>
    <name evidence="4" type="ORF">POTOM_060612</name>
</gene>
<evidence type="ECO:0000313" key="4">
    <source>
        <dbReference type="EMBL" id="KAG6736529.1"/>
    </source>
</evidence>
<name>A0A8X7XR98_POPTO</name>
<dbReference type="Proteomes" id="UP000886885">
    <property type="component" value="Unassembled WGS sequence"/>
</dbReference>
<dbReference type="SUPFAM" id="SSF53474">
    <property type="entry name" value="alpha/beta-Hydrolases"/>
    <property type="match status" value="1"/>
</dbReference>
<evidence type="ECO:0000259" key="3">
    <source>
        <dbReference type="Pfam" id="PF02230"/>
    </source>
</evidence>
<comment type="caution">
    <text evidence="4">The sequence shown here is derived from an EMBL/GenBank/DDBJ whole genome shotgun (WGS) entry which is preliminary data.</text>
</comment>
<comment type="similarity">
    <text evidence="1">Belongs to the AB hydrolase superfamily. AB hydrolase 2 family.</text>
</comment>
<dbReference type="AlphaFoldDB" id="A0A8X7XR98"/>
<dbReference type="Pfam" id="PF02230">
    <property type="entry name" value="Abhydrolase_2"/>
    <property type="match status" value="1"/>
</dbReference>
<keyword evidence="2" id="KW-0378">Hydrolase</keyword>
<keyword evidence="5" id="KW-1185">Reference proteome</keyword>
<dbReference type="InterPro" id="IPR050565">
    <property type="entry name" value="LYPA1-2/EST-like"/>
</dbReference>
<dbReference type="InterPro" id="IPR003140">
    <property type="entry name" value="PLipase/COase/thioEstase"/>
</dbReference>
<feature type="domain" description="Phospholipase/carboxylesterase/thioesterase" evidence="3">
    <location>
        <begin position="190"/>
        <end position="269"/>
    </location>
</feature>
<evidence type="ECO:0000256" key="2">
    <source>
        <dbReference type="ARBA" id="ARBA00022801"/>
    </source>
</evidence>
<proteinExistence type="inferred from homology"/>
<evidence type="ECO:0000256" key="1">
    <source>
        <dbReference type="ARBA" id="ARBA00006499"/>
    </source>
</evidence>